<comment type="caution">
    <text evidence="1">The sequence shown here is derived from an EMBL/GenBank/DDBJ whole genome shotgun (WGS) entry which is preliminary data.</text>
</comment>
<gene>
    <name evidence="1" type="ORF">Zmor_024021</name>
</gene>
<protein>
    <submittedName>
        <fullName evidence="1">Uncharacterized protein</fullName>
    </submittedName>
</protein>
<evidence type="ECO:0000313" key="1">
    <source>
        <dbReference type="EMBL" id="KAJ3646433.1"/>
    </source>
</evidence>
<sequence length="111" mass="12951">MLPLENVNKIRFDNTRCQLYYLLRLAMGKNRVRYSLAYCYLFKAVFEFLYIVPTLQSTVQHHEQANTPHSTLRPKDIPVSAHAGLSHWDPLRTSLGIPVRSQRHYPKEVAI</sequence>
<dbReference type="AlphaFoldDB" id="A0AA38M7U1"/>
<proteinExistence type="predicted"/>
<dbReference type="Proteomes" id="UP001168821">
    <property type="component" value="Unassembled WGS sequence"/>
</dbReference>
<evidence type="ECO:0000313" key="2">
    <source>
        <dbReference type="Proteomes" id="UP001168821"/>
    </source>
</evidence>
<keyword evidence="2" id="KW-1185">Reference proteome</keyword>
<name>A0AA38M7U1_9CUCU</name>
<accession>A0AA38M7U1</accession>
<reference evidence="1" key="1">
    <citation type="journal article" date="2023" name="G3 (Bethesda)">
        <title>Whole genome assemblies of Zophobas morio and Tenebrio molitor.</title>
        <authorList>
            <person name="Kaur S."/>
            <person name="Stinson S.A."/>
            <person name="diCenzo G.C."/>
        </authorList>
    </citation>
    <scope>NUCLEOTIDE SEQUENCE</scope>
    <source>
        <strain evidence="1">QUZm001</strain>
    </source>
</reference>
<dbReference type="EMBL" id="JALNTZ010000007">
    <property type="protein sequence ID" value="KAJ3646433.1"/>
    <property type="molecule type" value="Genomic_DNA"/>
</dbReference>
<organism evidence="1 2">
    <name type="scientific">Zophobas morio</name>
    <dbReference type="NCBI Taxonomy" id="2755281"/>
    <lineage>
        <taxon>Eukaryota</taxon>
        <taxon>Metazoa</taxon>
        <taxon>Ecdysozoa</taxon>
        <taxon>Arthropoda</taxon>
        <taxon>Hexapoda</taxon>
        <taxon>Insecta</taxon>
        <taxon>Pterygota</taxon>
        <taxon>Neoptera</taxon>
        <taxon>Endopterygota</taxon>
        <taxon>Coleoptera</taxon>
        <taxon>Polyphaga</taxon>
        <taxon>Cucujiformia</taxon>
        <taxon>Tenebrionidae</taxon>
        <taxon>Zophobas</taxon>
    </lineage>
</organism>